<comment type="catalytic activity">
    <reaction evidence="8">
        <text>L-glutamate 5-semialdehyde + NAD(+) + H2O = L-glutamate + NADH + 2 H(+)</text>
        <dbReference type="Rhea" id="RHEA:30235"/>
        <dbReference type="ChEBI" id="CHEBI:15377"/>
        <dbReference type="ChEBI" id="CHEBI:15378"/>
        <dbReference type="ChEBI" id="CHEBI:29985"/>
        <dbReference type="ChEBI" id="CHEBI:57540"/>
        <dbReference type="ChEBI" id="CHEBI:57945"/>
        <dbReference type="ChEBI" id="CHEBI:58066"/>
        <dbReference type="EC" id="1.2.1.88"/>
    </reaction>
</comment>
<dbReference type="Pfam" id="PF00171">
    <property type="entry name" value="Aldedh"/>
    <property type="match status" value="1"/>
</dbReference>
<dbReference type="GO" id="GO:0010133">
    <property type="term" value="P:L-proline catabolic process to L-glutamate"/>
    <property type="evidence" value="ECO:0007669"/>
    <property type="project" value="InterPro"/>
</dbReference>
<dbReference type="GO" id="GO:0004657">
    <property type="term" value="F:proline dehydrogenase activity"/>
    <property type="evidence" value="ECO:0007669"/>
    <property type="project" value="UniProtKB-ARBA"/>
</dbReference>
<proteinExistence type="inferred from homology"/>
<evidence type="ECO:0000256" key="3">
    <source>
        <dbReference type="ARBA" id="ARBA00012884"/>
    </source>
</evidence>
<evidence type="ECO:0000256" key="2">
    <source>
        <dbReference type="ARBA" id="ARBA00009986"/>
    </source>
</evidence>
<sequence>MKNAVFNFPLPANEPVKSYLKGSPERVALEAELKRQSSIELDIPLIIGGKEVRTGNTGKVVMPHDHAHVLATYHKAGPEEVRMAIKAALDAHEEWAELDWTVRASIMLKIADLLAGKYRAVINAACMLGQSKNFYQAEIDSACETIDFLRYNAAFASKIYGIQPKSGPNQINSVEYRPLEGFIFALTPFNFTSIASNLSMSPVLMGNTVVWKPSTTAILSNYYLMKIYEEAGVPAGVVNFIPGSGAVIGKEIFASKDLAGVHFTGSSATFNTLWKQVGENIANYRSYPRLVGETGGKDFIFVHPSAVAEEVGNAAYCGAFEYQGQKCSAASRMYVPKSLWPAILEKIKDTAAKVKMGDVCDPSNFINAVIDEASFDNIASYIEYAKASKDAEIVLGGGYDKSKGYFVEPTVIVTTDPHFKSMEEEIFGPVLTVYVYDDADVDKAVELCDTTSPYGLTGAIWGRDRLALEKISRKLKYAAGNFYINDKPTGAVVGMQPFGGARASGTNDKAGGEFNLIRWVLPRAVKETLVPPTDHRYTYMKEE</sequence>
<dbReference type="PANTHER" id="PTHR42862">
    <property type="entry name" value="DELTA-1-PYRROLINE-5-CARBOXYLATE DEHYDROGENASE 1, ISOFORM A-RELATED"/>
    <property type="match status" value="1"/>
</dbReference>
<dbReference type="InterPro" id="IPR016161">
    <property type="entry name" value="Ald_DH/histidinol_DH"/>
</dbReference>
<evidence type="ECO:0000313" key="11">
    <source>
        <dbReference type="Proteomes" id="UP000886744"/>
    </source>
</evidence>
<dbReference type="InterPro" id="IPR050485">
    <property type="entry name" value="Proline_metab_enzyme"/>
</dbReference>
<dbReference type="EC" id="1.2.1.88" evidence="3"/>
<dbReference type="AlphaFoldDB" id="A0A9D1E0Y5"/>
<dbReference type="Gene3D" id="3.40.309.10">
    <property type="entry name" value="Aldehyde Dehydrogenase, Chain A, domain 2"/>
    <property type="match status" value="1"/>
</dbReference>
<dbReference type="Proteomes" id="UP000886744">
    <property type="component" value="Unassembled WGS sequence"/>
</dbReference>
<dbReference type="InterPro" id="IPR016162">
    <property type="entry name" value="Ald_DH_N"/>
</dbReference>
<dbReference type="GO" id="GO:0009898">
    <property type="term" value="C:cytoplasmic side of plasma membrane"/>
    <property type="evidence" value="ECO:0007669"/>
    <property type="project" value="TreeGrafter"/>
</dbReference>
<comment type="pathway">
    <text evidence="1">Amino-acid degradation; L-proline degradation into L-glutamate; L-glutamate from L-proline: step 2/2.</text>
</comment>
<evidence type="ECO:0000256" key="1">
    <source>
        <dbReference type="ARBA" id="ARBA00004786"/>
    </source>
</evidence>
<comment type="caution">
    <text evidence="10">The sequence shown here is derived from an EMBL/GenBank/DDBJ whole genome shotgun (WGS) entry which is preliminary data.</text>
</comment>
<reference evidence="10" key="2">
    <citation type="journal article" date="2021" name="PeerJ">
        <title>Extensive microbial diversity within the chicken gut microbiome revealed by metagenomics and culture.</title>
        <authorList>
            <person name="Gilroy R."/>
            <person name="Ravi A."/>
            <person name="Getino M."/>
            <person name="Pursley I."/>
            <person name="Horton D.L."/>
            <person name="Alikhan N.F."/>
            <person name="Baker D."/>
            <person name="Gharbi K."/>
            <person name="Hall N."/>
            <person name="Watson M."/>
            <person name="Adriaenssens E.M."/>
            <person name="Foster-Nyarko E."/>
            <person name="Jarju S."/>
            <person name="Secka A."/>
            <person name="Antonio M."/>
            <person name="Oren A."/>
            <person name="Chaudhuri R.R."/>
            <person name="La Ragione R."/>
            <person name="Hildebrand F."/>
            <person name="Pallen M.J."/>
        </authorList>
    </citation>
    <scope>NUCLEOTIDE SEQUENCE</scope>
    <source>
        <strain evidence="10">ChiHjej13B12-12457</strain>
    </source>
</reference>
<evidence type="ECO:0000256" key="4">
    <source>
        <dbReference type="ARBA" id="ARBA00023002"/>
    </source>
</evidence>
<dbReference type="NCBIfam" id="TIGR01236">
    <property type="entry name" value="D1pyr5carbox1"/>
    <property type="match status" value="1"/>
</dbReference>
<dbReference type="InterPro" id="IPR005931">
    <property type="entry name" value="P5CDH/ALDH4A1"/>
</dbReference>
<protein>
    <recommendedName>
        <fullName evidence="7">L-glutamate gamma-semialdehyde dehydrogenase</fullName>
        <ecNumber evidence="3">1.2.1.88</ecNumber>
    </recommendedName>
    <alternativeName>
        <fullName evidence="7">L-glutamate gamma-semialdehyde dehydrogenase</fullName>
    </alternativeName>
</protein>
<keyword evidence="4 10" id="KW-0560">Oxidoreductase</keyword>
<reference evidence="10" key="1">
    <citation type="submission" date="2020-10" db="EMBL/GenBank/DDBJ databases">
        <authorList>
            <person name="Gilroy R."/>
        </authorList>
    </citation>
    <scope>NUCLEOTIDE SEQUENCE</scope>
    <source>
        <strain evidence="10">ChiHjej13B12-12457</strain>
    </source>
</reference>
<keyword evidence="6" id="KW-0642">Proline metabolism</keyword>
<dbReference type="InterPro" id="IPR016163">
    <property type="entry name" value="Ald_DH_C"/>
</dbReference>
<dbReference type="FunFam" id="3.40.309.10:FF:000005">
    <property type="entry name" value="1-pyrroline-5-carboxylate dehydrogenase 1"/>
    <property type="match status" value="1"/>
</dbReference>
<dbReference type="Gene3D" id="3.40.605.10">
    <property type="entry name" value="Aldehyde Dehydrogenase, Chain A, domain 1"/>
    <property type="match status" value="1"/>
</dbReference>
<dbReference type="CDD" id="cd07123">
    <property type="entry name" value="ALDH_F4-17_P5CDH"/>
    <property type="match status" value="1"/>
</dbReference>
<name>A0A9D1E0Y5_9BACT</name>
<dbReference type="FunFam" id="3.40.605.10:FF:000006">
    <property type="entry name" value="1-pyrroline-5-carboxylate dehydrogenase"/>
    <property type="match status" value="1"/>
</dbReference>
<accession>A0A9D1E0Y5</accession>
<evidence type="ECO:0000313" key="10">
    <source>
        <dbReference type="EMBL" id="HIR62705.1"/>
    </source>
</evidence>
<evidence type="ECO:0000256" key="8">
    <source>
        <dbReference type="ARBA" id="ARBA00048142"/>
    </source>
</evidence>
<keyword evidence="5" id="KW-0520">NAD</keyword>
<evidence type="ECO:0000256" key="6">
    <source>
        <dbReference type="ARBA" id="ARBA00023062"/>
    </source>
</evidence>
<organism evidence="10 11">
    <name type="scientific">Candidatus Coprenecus avistercoris</name>
    <dbReference type="NCBI Taxonomy" id="2840730"/>
    <lineage>
        <taxon>Bacteria</taxon>
        <taxon>Pseudomonadati</taxon>
        <taxon>Bacteroidota</taxon>
        <taxon>Bacteroidia</taxon>
        <taxon>Bacteroidales</taxon>
        <taxon>Rikenellaceae</taxon>
        <taxon>Rikenellaceae incertae sedis</taxon>
        <taxon>Candidatus Coprenecus</taxon>
    </lineage>
</organism>
<dbReference type="InterPro" id="IPR016160">
    <property type="entry name" value="Ald_DH_CS_CYS"/>
</dbReference>
<dbReference type="GO" id="GO:0003842">
    <property type="term" value="F:L-glutamate gamma-semialdehyde dehydrogenase activity"/>
    <property type="evidence" value="ECO:0007669"/>
    <property type="project" value="UniProtKB-EC"/>
</dbReference>
<evidence type="ECO:0000256" key="7">
    <source>
        <dbReference type="ARBA" id="ARBA00032259"/>
    </source>
</evidence>
<dbReference type="EMBL" id="DVHI01000055">
    <property type="protein sequence ID" value="HIR62705.1"/>
    <property type="molecule type" value="Genomic_DNA"/>
</dbReference>
<evidence type="ECO:0000256" key="5">
    <source>
        <dbReference type="ARBA" id="ARBA00023027"/>
    </source>
</evidence>
<feature type="domain" description="Aldehyde dehydrogenase" evidence="9">
    <location>
        <begin position="56"/>
        <end position="512"/>
    </location>
</feature>
<dbReference type="InterPro" id="IPR015590">
    <property type="entry name" value="Aldehyde_DH_dom"/>
</dbReference>
<evidence type="ECO:0000259" key="9">
    <source>
        <dbReference type="Pfam" id="PF00171"/>
    </source>
</evidence>
<dbReference type="SUPFAM" id="SSF53720">
    <property type="entry name" value="ALDH-like"/>
    <property type="match status" value="1"/>
</dbReference>
<gene>
    <name evidence="10" type="primary">pruA</name>
    <name evidence="10" type="ORF">IAC94_04180</name>
</gene>
<dbReference type="PROSITE" id="PS00070">
    <property type="entry name" value="ALDEHYDE_DEHYDR_CYS"/>
    <property type="match status" value="1"/>
</dbReference>
<dbReference type="PANTHER" id="PTHR42862:SF1">
    <property type="entry name" value="DELTA-1-PYRROLINE-5-CARBOXYLATE DEHYDROGENASE 2, ISOFORM A-RELATED"/>
    <property type="match status" value="1"/>
</dbReference>
<comment type="similarity">
    <text evidence="2">Belongs to the aldehyde dehydrogenase family.</text>
</comment>